<dbReference type="SMART" id="SM00388">
    <property type="entry name" value="HisKA"/>
    <property type="match status" value="1"/>
</dbReference>
<dbReference type="PROSITE" id="PS50109">
    <property type="entry name" value="HIS_KIN"/>
    <property type="match status" value="1"/>
</dbReference>
<dbReference type="EC" id="2.7.13.3" evidence="2"/>
<comment type="catalytic activity">
    <reaction evidence="1">
        <text>ATP + protein L-histidine = ADP + protein N-phospho-L-histidine.</text>
        <dbReference type="EC" id="2.7.13.3"/>
    </reaction>
</comment>
<dbReference type="EMBL" id="JBHSNA010000025">
    <property type="protein sequence ID" value="MFC5568066.1"/>
    <property type="molecule type" value="Genomic_DNA"/>
</dbReference>
<dbReference type="InterPro" id="IPR036890">
    <property type="entry name" value="HATPase_C_sf"/>
</dbReference>
<dbReference type="Gene3D" id="3.30.565.10">
    <property type="entry name" value="Histidine kinase-like ATPase, C-terminal domain"/>
    <property type="match status" value="1"/>
</dbReference>
<dbReference type="PROSITE" id="PS51257">
    <property type="entry name" value="PROKAR_LIPOPROTEIN"/>
    <property type="match status" value="1"/>
</dbReference>
<dbReference type="Pfam" id="PF00512">
    <property type="entry name" value="HisKA"/>
    <property type="match status" value="1"/>
</dbReference>
<dbReference type="InterPro" id="IPR003661">
    <property type="entry name" value="HisK_dim/P_dom"/>
</dbReference>
<dbReference type="PANTHER" id="PTHR43711">
    <property type="entry name" value="TWO-COMPONENT HISTIDINE KINASE"/>
    <property type="match status" value="1"/>
</dbReference>
<organism evidence="8 9">
    <name type="scientific">Rubellimicrobium aerolatum</name>
    <dbReference type="NCBI Taxonomy" id="490979"/>
    <lineage>
        <taxon>Bacteria</taxon>
        <taxon>Pseudomonadati</taxon>
        <taxon>Pseudomonadota</taxon>
        <taxon>Alphaproteobacteria</taxon>
        <taxon>Rhodobacterales</taxon>
        <taxon>Roseobacteraceae</taxon>
        <taxon>Rubellimicrobium</taxon>
    </lineage>
</organism>
<dbReference type="Proteomes" id="UP001596056">
    <property type="component" value="Unassembled WGS sequence"/>
</dbReference>
<name>A0ABW0SGH4_9RHOB</name>
<evidence type="ECO:0000256" key="4">
    <source>
        <dbReference type="ARBA" id="ARBA00022679"/>
    </source>
</evidence>
<protein>
    <recommendedName>
        <fullName evidence="2">histidine kinase</fullName>
        <ecNumber evidence="2">2.7.13.3</ecNumber>
    </recommendedName>
</protein>
<evidence type="ECO:0000259" key="7">
    <source>
        <dbReference type="PROSITE" id="PS50109"/>
    </source>
</evidence>
<evidence type="ECO:0000256" key="2">
    <source>
        <dbReference type="ARBA" id="ARBA00012438"/>
    </source>
</evidence>
<reference evidence="9" key="1">
    <citation type="journal article" date="2019" name="Int. J. Syst. Evol. Microbiol.">
        <title>The Global Catalogue of Microorganisms (GCM) 10K type strain sequencing project: providing services to taxonomists for standard genome sequencing and annotation.</title>
        <authorList>
            <consortium name="The Broad Institute Genomics Platform"/>
            <consortium name="The Broad Institute Genome Sequencing Center for Infectious Disease"/>
            <person name="Wu L."/>
            <person name="Ma J."/>
        </authorList>
    </citation>
    <scope>NUCLEOTIDE SEQUENCE [LARGE SCALE GENOMIC DNA]</scope>
    <source>
        <strain evidence="9">KACC 11588</strain>
    </source>
</reference>
<keyword evidence="6" id="KW-0902">Two-component regulatory system</keyword>
<dbReference type="InterPro" id="IPR004358">
    <property type="entry name" value="Sig_transdc_His_kin-like_C"/>
</dbReference>
<comment type="caution">
    <text evidence="8">The sequence shown here is derived from an EMBL/GenBank/DDBJ whole genome shotgun (WGS) entry which is preliminary data.</text>
</comment>
<dbReference type="InterPro" id="IPR003594">
    <property type="entry name" value="HATPase_dom"/>
</dbReference>
<keyword evidence="3" id="KW-0597">Phosphoprotein</keyword>
<keyword evidence="5 8" id="KW-0418">Kinase</keyword>
<feature type="domain" description="Histidine kinase" evidence="7">
    <location>
        <begin position="11"/>
        <end position="222"/>
    </location>
</feature>
<dbReference type="InterPro" id="IPR005467">
    <property type="entry name" value="His_kinase_dom"/>
</dbReference>
<gene>
    <name evidence="8" type="ORF">ACFPOC_16775</name>
</gene>
<keyword evidence="9" id="KW-1185">Reference proteome</keyword>
<evidence type="ECO:0000313" key="8">
    <source>
        <dbReference type="EMBL" id="MFC5568066.1"/>
    </source>
</evidence>
<dbReference type="PANTHER" id="PTHR43711:SF1">
    <property type="entry name" value="HISTIDINE KINASE 1"/>
    <property type="match status" value="1"/>
</dbReference>
<dbReference type="SUPFAM" id="SSF55874">
    <property type="entry name" value="ATPase domain of HSP90 chaperone/DNA topoisomerase II/histidine kinase"/>
    <property type="match status" value="1"/>
</dbReference>
<sequence>MPELAARLAPALVHELAQPLASLSGLAASCRDLLAGGSDPDLSRSLVEEIGRQSERAGRILGALRRLVAEELRPRPEPLAALIEEARLLALAGPAARRVALRLEIPGGLTVRADRLLLELALANLLRNALEAIGPETPGEIRVSAAACLGGGAEVRVADSGPGVPPGLGDRIFEPNVTTKAGGLGHGLPLCRDIARAHGGSLRLLRGPAPGATFALTLPGFSEEDHHA</sequence>
<dbReference type="RefSeq" id="WP_209842984.1">
    <property type="nucleotide sequence ID" value="NZ_JAGGJP010000021.1"/>
</dbReference>
<dbReference type="InterPro" id="IPR050736">
    <property type="entry name" value="Sensor_HK_Regulatory"/>
</dbReference>
<dbReference type="PRINTS" id="PR00344">
    <property type="entry name" value="BCTRLSENSOR"/>
</dbReference>
<dbReference type="SMART" id="SM00387">
    <property type="entry name" value="HATPase_c"/>
    <property type="match status" value="1"/>
</dbReference>
<evidence type="ECO:0000256" key="6">
    <source>
        <dbReference type="ARBA" id="ARBA00023012"/>
    </source>
</evidence>
<evidence type="ECO:0000256" key="3">
    <source>
        <dbReference type="ARBA" id="ARBA00022553"/>
    </source>
</evidence>
<keyword evidence="4" id="KW-0808">Transferase</keyword>
<dbReference type="Pfam" id="PF02518">
    <property type="entry name" value="HATPase_c"/>
    <property type="match status" value="1"/>
</dbReference>
<evidence type="ECO:0000256" key="5">
    <source>
        <dbReference type="ARBA" id="ARBA00022777"/>
    </source>
</evidence>
<dbReference type="GO" id="GO:0016301">
    <property type="term" value="F:kinase activity"/>
    <property type="evidence" value="ECO:0007669"/>
    <property type="project" value="UniProtKB-KW"/>
</dbReference>
<dbReference type="CDD" id="cd00082">
    <property type="entry name" value="HisKA"/>
    <property type="match status" value="1"/>
</dbReference>
<proteinExistence type="predicted"/>
<evidence type="ECO:0000313" key="9">
    <source>
        <dbReference type="Proteomes" id="UP001596056"/>
    </source>
</evidence>
<accession>A0ABW0SGH4</accession>
<dbReference type="Gene3D" id="1.10.287.130">
    <property type="match status" value="1"/>
</dbReference>
<evidence type="ECO:0000256" key="1">
    <source>
        <dbReference type="ARBA" id="ARBA00000085"/>
    </source>
</evidence>